<feature type="region of interest" description="Disordered" evidence="9">
    <location>
        <begin position="650"/>
        <end position="765"/>
    </location>
</feature>
<feature type="domain" description="Helicase C-terminal" evidence="11">
    <location>
        <begin position="272"/>
        <end position="440"/>
    </location>
</feature>
<dbReference type="InterPro" id="IPR027417">
    <property type="entry name" value="P-loop_NTPase"/>
</dbReference>
<dbReference type="PROSITE" id="PS51194">
    <property type="entry name" value="HELICASE_CTER"/>
    <property type="match status" value="1"/>
</dbReference>
<dbReference type="InterPro" id="IPR014014">
    <property type="entry name" value="RNA_helicase_DEAD_Q_motif"/>
</dbReference>
<feature type="short sequence motif" description="Q motif" evidence="6">
    <location>
        <begin position="57"/>
        <end position="85"/>
    </location>
</feature>
<dbReference type="Pfam" id="PF00270">
    <property type="entry name" value="DEAD"/>
    <property type="match status" value="1"/>
</dbReference>
<dbReference type="InterPro" id="IPR001650">
    <property type="entry name" value="Helicase_C-like"/>
</dbReference>
<feature type="compositionally biased region" description="Acidic residues" evidence="9">
    <location>
        <begin position="674"/>
        <end position="694"/>
    </location>
</feature>
<dbReference type="GO" id="GO:0004386">
    <property type="term" value="F:helicase activity"/>
    <property type="evidence" value="ECO:0007669"/>
    <property type="project" value="UniProtKB-KW"/>
</dbReference>
<accession>A0ABM1NII2</accession>
<dbReference type="GeneID" id="108569555"/>
<comment type="domain">
    <text evidence="8">The Q motif is unique to and characteristic of the DEAD box family of RNA helicases and controls ATP binding and hydrolysis.</text>
</comment>
<feature type="compositionally biased region" description="Acidic residues" evidence="9">
    <location>
        <begin position="725"/>
        <end position="739"/>
    </location>
</feature>
<dbReference type="CDD" id="cd17941">
    <property type="entry name" value="DEADc_DDX10"/>
    <property type="match status" value="1"/>
</dbReference>
<dbReference type="PANTHER" id="PTHR24031">
    <property type="entry name" value="RNA HELICASE"/>
    <property type="match status" value="1"/>
</dbReference>
<feature type="compositionally biased region" description="Polar residues" evidence="9">
    <location>
        <begin position="505"/>
        <end position="519"/>
    </location>
</feature>
<keyword evidence="13" id="KW-1185">Reference proteome</keyword>
<dbReference type="Pfam" id="PF13959">
    <property type="entry name" value="CTE_SPB4"/>
    <property type="match status" value="1"/>
</dbReference>
<dbReference type="InterPro" id="IPR014001">
    <property type="entry name" value="Helicase_ATP-bd"/>
</dbReference>
<feature type="region of interest" description="Disordered" evidence="9">
    <location>
        <begin position="505"/>
        <end position="540"/>
    </location>
</feature>
<feature type="compositionally biased region" description="Basic and acidic residues" evidence="9">
    <location>
        <begin position="1"/>
        <end position="10"/>
    </location>
</feature>
<gene>
    <name evidence="14" type="primary">LOC108569555</name>
</gene>
<dbReference type="CDD" id="cd18787">
    <property type="entry name" value="SF2_C_DEAD"/>
    <property type="match status" value="1"/>
</dbReference>
<feature type="compositionally biased region" description="Basic residues" evidence="9">
    <location>
        <begin position="11"/>
        <end position="25"/>
    </location>
</feature>
<keyword evidence="1 7" id="KW-0547">Nucleotide-binding</keyword>
<evidence type="ECO:0000256" key="2">
    <source>
        <dbReference type="ARBA" id="ARBA00022801"/>
    </source>
</evidence>
<dbReference type="PROSITE" id="PS00039">
    <property type="entry name" value="DEAD_ATP_HELICASE"/>
    <property type="match status" value="1"/>
</dbReference>
<dbReference type="SMART" id="SM00490">
    <property type="entry name" value="HELICc"/>
    <property type="match status" value="1"/>
</dbReference>
<feature type="compositionally biased region" description="Basic and acidic residues" evidence="9">
    <location>
        <begin position="701"/>
        <end position="711"/>
    </location>
</feature>
<dbReference type="SMART" id="SM01178">
    <property type="entry name" value="DUF4217"/>
    <property type="match status" value="1"/>
</dbReference>
<keyword evidence="4 7" id="KW-0067">ATP-binding</keyword>
<feature type="compositionally biased region" description="Basic and acidic residues" evidence="9">
    <location>
        <begin position="650"/>
        <end position="673"/>
    </location>
</feature>
<dbReference type="EC" id="3.6.4.13" evidence="8"/>
<evidence type="ECO:0000313" key="14">
    <source>
        <dbReference type="RefSeq" id="XP_017786632.1"/>
    </source>
</evidence>
<keyword evidence="3 7" id="KW-0347">Helicase</keyword>
<comment type="function">
    <text evidence="8">RNA helicase.</text>
</comment>
<dbReference type="Pfam" id="PF00271">
    <property type="entry name" value="Helicase_C"/>
    <property type="match status" value="1"/>
</dbReference>
<feature type="domain" description="Helicase ATP-binding" evidence="10">
    <location>
        <begin position="88"/>
        <end position="262"/>
    </location>
</feature>
<dbReference type="Proteomes" id="UP000695000">
    <property type="component" value="Unplaced"/>
</dbReference>
<comment type="similarity">
    <text evidence="7">Belongs to the DEAD box helicase family.</text>
</comment>
<evidence type="ECO:0000313" key="13">
    <source>
        <dbReference type="Proteomes" id="UP000695000"/>
    </source>
</evidence>
<organism evidence="13 14">
    <name type="scientific">Nicrophorus vespilloides</name>
    <name type="common">Boreal carrion beetle</name>
    <dbReference type="NCBI Taxonomy" id="110193"/>
    <lineage>
        <taxon>Eukaryota</taxon>
        <taxon>Metazoa</taxon>
        <taxon>Ecdysozoa</taxon>
        <taxon>Arthropoda</taxon>
        <taxon>Hexapoda</taxon>
        <taxon>Insecta</taxon>
        <taxon>Pterygota</taxon>
        <taxon>Neoptera</taxon>
        <taxon>Endopterygota</taxon>
        <taxon>Coleoptera</taxon>
        <taxon>Polyphaga</taxon>
        <taxon>Staphyliniformia</taxon>
        <taxon>Silphidae</taxon>
        <taxon>Nicrophorinae</taxon>
        <taxon>Nicrophorus</taxon>
    </lineage>
</organism>
<feature type="domain" description="DEAD-box RNA helicase Q" evidence="12">
    <location>
        <begin position="57"/>
        <end position="85"/>
    </location>
</feature>
<dbReference type="PROSITE" id="PS51192">
    <property type="entry name" value="HELICASE_ATP_BIND_1"/>
    <property type="match status" value="1"/>
</dbReference>
<evidence type="ECO:0000259" key="11">
    <source>
        <dbReference type="PROSITE" id="PS51194"/>
    </source>
</evidence>
<dbReference type="SMART" id="SM00487">
    <property type="entry name" value="DEXDc"/>
    <property type="match status" value="1"/>
</dbReference>
<dbReference type="InterPro" id="IPR011545">
    <property type="entry name" value="DEAD/DEAH_box_helicase_dom"/>
</dbReference>
<evidence type="ECO:0000256" key="5">
    <source>
        <dbReference type="ARBA" id="ARBA00022884"/>
    </source>
</evidence>
<feature type="region of interest" description="Disordered" evidence="9">
    <location>
        <begin position="1"/>
        <end position="39"/>
    </location>
</feature>
<dbReference type="InterPro" id="IPR025313">
    <property type="entry name" value="SPB4-like_CTE"/>
</dbReference>
<evidence type="ECO:0000256" key="6">
    <source>
        <dbReference type="PROSITE-ProRule" id="PRU00552"/>
    </source>
</evidence>
<keyword evidence="2 7" id="KW-0378">Hydrolase</keyword>
<dbReference type="RefSeq" id="XP_017786632.1">
    <property type="nucleotide sequence ID" value="XM_017931143.1"/>
</dbReference>
<dbReference type="InterPro" id="IPR000629">
    <property type="entry name" value="RNA-helicase_DEAD-box_CS"/>
</dbReference>
<evidence type="ECO:0000256" key="1">
    <source>
        <dbReference type="ARBA" id="ARBA00022741"/>
    </source>
</evidence>
<evidence type="ECO:0000256" key="9">
    <source>
        <dbReference type="SAM" id="MobiDB-lite"/>
    </source>
</evidence>
<evidence type="ECO:0000256" key="3">
    <source>
        <dbReference type="ARBA" id="ARBA00022806"/>
    </source>
</evidence>
<evidence type="ECO:0000259" key="10">
    <source>
        <dbReference type="PROSITE" id="PS51192"/>
    </source>
</evidence>
<keyword evidence="5 8" id="KW-0694">RNA-binding</keyword>
<comment type="catalytic activity">
    <reaction evidence="8">
        <text>ATP + H2O = ADP + phosphate + H(+)</text>
        <dbReference type="Rhea" id="RHEA:13065"/>
        <dbReference type="ChEBI" id="CHEBI:15377"/>
        <dbReference type="ChEBI" id="CHEBI:15378"/>
        <dbReference type="ChEBI" id="CHEBI:30616"/>
        <dbReference type="ChEBI" id="CHEBI:43474"/>
        <dbReference type="ChEBI" id="CHEBI:456216"/>
        <dbReference type="EC" id="3.6.4.13"/>
    </reaction>
</comment>
<dbReference type="SUPFAM" id="SSF52540">
    <property type="entry name" value="P-loop containing nucleoside triphosphate hydrolases"/>
    <property type="match status" value="1"/>
</dbReference>
<proteinExistence type="inferred from homology"/>
<reference evidence="14" key="1">
    <citation type="submission" date="2025-08" db="UniProtKB">
        <authorList>
            <consortium name="RefSeq"/>
        </authorList>
    </citation>
    <scope>IDENTIFICATION</scope>
    <source>
        <tissue evidence="14">Whole Larva</tissue>
    </source>
</reference>
<dbReference type="Gene3D" id="3.40.50.300">
    <property type="entry name" value="P-loop containing nucleotide triphosphate hydrolases"/>
    <property type="match status" value="2"/>
</dbReference>
<evidence type="ECO:0000256" key="8">
    <source>
        <dbReference type="RuleBase" id="RU365068"/>
    </source>
</evidence>
<dbReference type="PROSITE" id="PS51195">
    <property type="entry name" value="Q_MOTIF"/>
    <property type="match status" value="1"/>
</dbReference>
<evidence type="ECO:0000256" key="4">
    <source>
        <dbReference type="ARBA" id="ARBA00022840"/>
    </source>
</evidence>
<protein>
    <recommendedName>
        <fullName evidence="8">ATP-dependent RNA helicase</fullName>
        <ecNumber evidence="8">3.6.4.13</ecNumber>
    </recommendedName>
</protein>
<sequence>MAESKEEVSLGKKKQTKGKPNKKPKFNNNKNNRKKDGDDEVTALQEQYEQIDISTVKSFAHLPISKLTLRGLKESKYTVPTDIQRNTIKLALNGKDILGASQTGSGKTLAFLVPLLEILYCNKWSRFEGVGAIIITPTRELAYQIFETLRNIGQYHDFSAGLIIGGQNLRFERGRMDQVNIIVCTPGRLLQHMDENPLFDCTQMKVLVLDEADKCLDMGFADTMNAIVANLPEDRQTMLFSATQTKDVKHLARLSLKDPSYVSVHEHVTPKDLKQSYVVCELHDKMAMLWSFIKNHLKQKVIIFMSSCKQVKYTFEIFSKLRPGVSLMALYGTLHQQRRMDIYNSFCTKQFAILFATDIASRGLDFPSVNWVVQMDCPEDTETYIHRVGRTARFKSGGESLLLLMPSELAMVDALENKKIPIEKIDINADFIKDPVRRMQSFLAMDPELKDTAQRAFKSYAKAVNFMKNKDVFKIQELDTDKYAYSLGLANPPRIRFLQRMNKQSNAGASVNNNRTVFDSNDESDDELPSKAPGNPLFSVADDDDDIITLKRKDHDVELGEGEVLEVIGRQSSKKAISKAKAVKKLINKKIVANSKITFDDDGEAMTDNVRNKKRSEVALEYEKKQVSGIDIEEAKEMLREEDRFDKQVFREKVKAKHKEEKKKLKEQRKKDKEDEDEGEKDDFGSDEESEYEPDLSWLPDPDKVYGQKDDGDSDEFYEGKRGDDDDDNDDDHEEEVEEEKPQKKSKKRKLLEPDSKPKKKKNKLADIGANLDVNEAEELAMMLLSK</sequence>
<evidence type="ECO:0000256" key="7">
    <source>
        <dbReference type="RuleBase" id="RU000492"/>
    </source>
</evidence>
<evidence type="ECO:0000259" key="12">
    <source>
        <dbReference type="PROSITE" id="PS51195"/>
    </source>
</evidence>
<name>A0ABM1NII2_NICVS</name>